<comment type="cofactor">
    <cofactor evidence="2">
        <name>Mg(2+)</name>
        <dbReference type="ChEBI" id="CHEBI:18420"/>
    </cofactor>
</comment>
<dbReference type="GO" id="GO:0016818">
    <property type="term" value="F:hydrolase activity, acting on acid anhydrides, in phosphorus-containing anhydrides"/>
    <property type="evidence" value="ECO:0007669"/>
    <property type="project" value="InterPro"/>
</dbReference>
<dbReference type="PANTHER" id="PTHR12318:SF0">
    <property type="entry name" value="ACYL-COENZYME A DIPHOSPHATASE NUDT19"/>
    <property type="match status" value="1"/>
</dbReference>
<dbReference type="EMBL" id="JACXLD010000007">
    <property type="protein sequence ID" value="MBD2859785.1"/>
    <property type="molecule type" value="Genomic_DNA"/>
</dbReference>
<protein>
    <submittedName>
        <fullName evidence="8">NUDIX domain-containing protein</fullName>
    </submittedName>
</protein>
<dbReference type="Pfam" id="PF00293">
    <property type="entry name" value="NUDIX"/>
    <property type="match status" value="1"/>
</dbReference>
<dbReference type="SUPFAM" id="SSF55811">
    <property type="entry name" value="Nudix"/>
    <property type="match status" value="1"/>
</dbReference>
<comment type="cofactor">
    <cofactor evidence="1">
        <name>Mn(2+)</name>
        <dbReference type="ChEBI" id="CHEBI:29035"/>
    </cofactor>
</comment>
<sequence>MTQDIRKAATAVVVRDSDQGLEVLVLRRHPQLKVGGGHWVFPGGTIDPEDEIGMESEALIARVAASRETQEEASLSLDQSEFQLISHWTTPPGMGKRFATWFFLSEVGEVEVVVDGQEMDDHMWTLPKTLLRYHRMGEMAMMPPTVVTLTELASCDSVAEARAFYAAREVPFIEPQINKHLGVLCMLYKGDAGYASKDPSKVGSRNRCYLEDGVWRYEFFKS</sequence>
<dbReference type="GO" id="GO:0046872">
    <property type="term" value="F:metal ion binding"/>
    <property type="evidence" value="ECO:0007669"/>
    <property type="project" value="UniProtKB-KW"/>
</dbReference>
<keyword evidence="9" id="KW-1185">Reference proteome</keyword>
<evidence type="ECO:0000313" key="9">
    <source>
        <dbReference type="Proteomes" id="UP000610558"/>
    </source>
</evidence>
<keyword evidence="3" id="KW-0479">Metal-binding</keyword>
<evidence type="ECO:0000256" key="6">
    <source>
        <dbReference type="ARBA" id="ARBA00023211"/>
    </source>
</evidence>
<dbReference type="RefSeq" id="WP_190765978.1">
    <property type="nucleotide sequence ID" value="NZ_JACXLD010000007.1"/>
</dbReference>
<dbReference type="AlphaFoldDB" id="A0A927C1X6"/>
<dbReference type="InterPro" id="IPR039121">
    <property type="entry name" value="NUDT19"/>
</dbReference>
<accession>A0A927C1X6</accession>
<evidence type="ECO:0000313" key="8">
    <source>
        <dbReference type="EMBL" id="MBD2859785.1"/>
    </source>
</evidence>
<comment type="caution">
    <text evidence="8">The sequence shown here is derived from an EMBL/GenBank/DDBJ whole genome shotgun (WGS) entry which is preliminary data.</text>
</comment>
<evidence type="ECO:0000256" key="5">
    <source>
        <dbReference type="ARBA" id="ARBA00022842"/>
    </source>
</evidence>
<proteinExistence type="predicted"/>
<feature type="domain" description="Nudix hydrolase" evidence="7">
    <location>
        <begin position="5"/>
        <end position="147"/>
    </location>
</feature>
<keyword evidence="5" id="KW-0460">Magnesium</keyword>
<dbReference type="Gene3D" id="3.90.79.10">
    <property type="entry name" value="Nucleoside Triphosphate Pyrophosphohydrolase"/>
    <property type="match status" value="1"/>
</dbReference>
<evidence type="ECO:0000256" key="2">
    <source>
        <dbReference type="ARBA" id="ARBA00001946"/>
    </source>
</evidence>
<dbReference type="PANTHER" id="PTHR12318">
    <property type="entry name" value="TESTOSTERONE-REGULATED PROTEIN RP2"/>
    <property type="match status" value="1"/>
</dbReference>
<dbReference type="CDD" id="cd18870">
    <property type="entry name" value="NUDIX_AcylCoAdiphos_Nudt19"/>
    <property type="match status" value="1"/>
</dbReference>
<dbReference type="InterPro" id="IPR000086">
    <property type="entry name" value="NUDIX_hydrolase_dom"/>
</dbReference>
<keyword evidence="6" id="KW-0464">Manganese</keyword>
<evidence type="ECO:0000259" key="7">
    <source>
        <dbReference type="PROSITE" id="PS51462"/>
    </source>
</evidence>
<gene>
    <name evidence="8" type="ORF">IB286_12300</name>
</gene>
<evidence type="ECO:0000256" key="4">
    <source>
        <dbReference type="ARBA" id="ARBA00022801"/>
    </source>
</evidence>
<reference evidence="8" key="1">
    <citation type="submission" date="2020-09" db="EMBL/GenBank/DDBJ databases">
        <authorList>
            <person name="Yoon J.-W."/>
        </authorList>
    </citation>
    <scope>NUCLEOTIDE SEQUENCE</scope>
    <source>
        <strain evidence="8">KMU-158</strain>
    </source>
</reference>
<evidence type="ECO:0000256" key="1">
    <source>
        <dbReference type="ARBA" id="ARBA00001936"/>
    </source>
</evidence>
<dbReference type="PROSITE" id="PS51462">
    <property type="entry name" value="NUDIX"/>
    <property type="match status" value="1"/>
</dbReference>
<evidence type="ECO:0000256" key="3">
    <source>
        <dbReference type="ARBA" id="ARBA00022723"/>
    </source>
</evidence>
<dbReference type="InterPro" id="IPR015797">
    <property type="entry name" value="NUDIX_hydrolase-like_dom_sf"/>
</dbReference>
<name>A0A927C1X6_9GAMM</name>
<keyword evidence="4" id="KW-0378">Hydrolase</keyword>
<organism evidence="8 9">
    <name type="scientific">Spongiibacter pelagi</name>
    <dbReference type="NCBI Taxonomy" id="2760804"/>
    <lineage>
        <taxon>Bacteria</taxon>
        <taxon>Pseudomonadati</taxon>
        <taxon>Pseudomonadota</taxon>
        <taxon>Gammaproteobacteria</taxon>
        <taxon>Cellvibrionales</taxon>
        <taxon>Spongiibacteraceae</taxon>
        <taxon>Spongiibacter</taxon>
    </lineage>
</organism>
<dbReference type="Proteomes" id="UP000610558">
    <property type="component" value="Unassembled WGS sequence"/>
</dbReference>